<reference evidence="2" key="1">
    <citation type="journal article" date="2023" name="Insect Mol. Biol.">
        <title>Genome sequencing provides insights into the evolution of gene families encoding plant cell wall-degrading enzymes in longhorned beetles.</title>
        <authorList>
            <person name="Shin N.R."/>
            <person name="Okamura Y."/>
            <person name="Kirsch R."/>
            <person name="Pauchet Y."/>
        </authorList>
    </citation>
    <scope>NUCLEOTIDE SEQUENCE</scope>
    <source>
        <strain evidence="2">RBIC_L_NR</strain>
    </source>
</reference>
<sequence>MDSPSPAAENMSDDEFEVDSDAAEDTESILERLKQFAYYLVENVEMNLNFCLTLLEERTVPAHPNSIHTNVLSKLFSAIPKIFSIALNANSRNLHAVKVRKKAMQKLAKDASDRIFSYFLETEQTKNITRTEITKGVLFGVSKRNKIGIREGRTVVNNNMTWKTNKLYKKTGIIIVEERAFYKSKDSHTKKYGHRRVLPWEDLEDIKQNWEKENDFELLNYSLTVKEDLFKTIRDYIMSKNSNEEAKLERENYNRIAFEDRKNKHEEILRTFYEKFKELLDDLEFQYRTIYDNHNENKELLAIVSQKQDEETVLHYQITNKLEKIHRDINETKVLVETNQTLHQDIAIVKSKQDEITTTIETMSTNIVKEVIVTESAEDTVKKMEIYMREKLRKMDPGPRIGREVRRTLKKLKI</sequence>
<dbReference type="AlphaFoldDB" id="A0AAV8YPX0"/>
<dbReference type="Proteomes" id="UP001162156">
    <property type="component" value="Unassembled WGS sequence"/>
</dbReference>
<evidence type="ECO:0000313" key="3">
    <source>
        <dbReference type="Proteomes" id="UP001162156"/>
    </source>
</evidence>
<protein>
    <submittedName>
        <fullName evidence="2">Uncharacterized protein</fullName>
    </submittedName>
</protein>
<accession>A0AAV8YPX0</accession>
<keyword evidence="3" id="KW-1185">Reference proteome</keyword>
<dbReference type="EMBL" id="JANEYF010001968">
    <property type="protein sequence ID" value="KAJ8953341.1"/>
    <property type="molecule type" value="Genomic_DNA"/>
</dbReference>
<name>A0AAV8YPX0_9CUCU</name>
<organism evidence="2 3">
    <name type="scientific">Rhamnusium bicolor</name>
    <dbReference type="NCBI Taxonomy" id="1586634"/>
    <lineage>
        <taxon>Eukaryota</taxon>
        <taxon>Metazoa</taxon>
        <taxon>Ecdysozoa</taxon>
        <taxon>Arthropoda</taxon>
        <taxon>Hexapoda</taxon>
        <taxon>Insecta</taxon>
        <taxon>Pterygota</taxon>
        <taxon>Neoptera</taxon>
        <taxon>Endopterygota</taxon>
        <taxon>Coleoptera</taxon>
        <taxon>Polyphaga</taxon>
        <taxon>Cucujiformia</taxon>
        <taxon>Chrysomeloidea</taxon>
        <taxon>Cerambycidae</taxon>
        <taxon>Lepturinae</taxon>
        <taxon>Rhagiini</taxon>
        <taxon>Rhamnusium</taxon>
    </lineage>
</organism>
<proteinExistence type="predicted"/>
<feature type="compositionally biased region" description="Acidic residues" evidence="1">
    <location>
        <begin position="11"/>
        <end position="20"/>
    </location>
</feature>
<evidence type="ECO:0000313" key="2">
    <source>
        <dbReference type="EMBL" id="KAJ8953341.1"/>
    </source>
</evidence>
<feature type="region of interest" description="Disordered" evidence="1">
    <location>
        <begin position="1"/>
        <end position="20"/>
    </location>
</feature>
<comment type="caution">
    <text evidence="2">The sequence shown here is derived from an EMBL/GenBank/DDBJ whole genome shotgun (WGS) entry which is preliminary data.</text>
</comment>
<gene>
    <name evidence="2" type="ORF">NQ314_007370</name>
</gene>
<evidence type="ECO:0000256" key="1">
    <source>
        <dbReference type="SAM" id="MobiDB-lite"/>
    </source>
</evidence>